<name>G4NES5_PYRO7</name>
<reference evidence="2 3" key="1">
    <citation type="journal article" date="2005" name="Nature">
        <title>The genome sequence of the rice blast fungus Magnaporthe grisea.</title>
        <authorList>
            <person name="Dean R.A."/>
            <person name="Talbot N.J."/>
            <person name="Ebbole D.J."/>
            <person name="Farman M.L."/>
            <person name="Mitchell T.K."/>
            <person name="Orbach M.J."/>
            <person name="Thon M."/>
            <person name="Kulkarni R."/>
            <person name="Xu J.R."/>
            <person name="Pan H."/>
            <person name="Read N.D."/>
            <person name="Lee Y.H."/>
            <person name="Carbone I."/>
            <person name="Brown D."/>
            <person name="Oh Y.Y."/>
            <person name="Donofrio N."/>
            <person name="Jeong J.S."/>
            <person name="Soanes D.M."/>
            <person name="Djonovic S."/>
            <person name="Kolomiets E."/>
            <person name="Rehmeyer C."/>
            <person name="Li W."/>
            <person name="Harding M."/>
            <person name="Kim S."/>
            <person name="Lebrun M.H."/>
            <person name="Bohnert H."/>
            <person name="Coughlan S."/>
            <person name="Butler J."/>
            <person name="Calvo S."/>
            <person name="Ma L.J."/>
            <person name="Nicol R."/>
            <person name="Purcell S."/>
            <person name="Nusbaum C."/>
            <person name="Galagan J.E."/>
            <person name="Birren B.W."/>
        </authorList>
    </citation>
    <scope>NUCLEOTIDE SEQUENCE [LARGE SCALE GENOMIC DNA]</scope>
    <source>
        <strain evidence="3">70-15 / ATCC MYA-4617 / FGSC 8958</strain>
    </source>
</reference>
<dbReference type="KEGG" id="mgr:MGG_11681"/>
<evidence type="ECO:0000256" key="1">
    <source>
        <dbReference type="SAM" id="MobiDB-lite"/>
    </source>
</evidence>
<accession>G4NES5</accession>
<feature type="compositionally biased region" description="Basic and acidic residues" evidence="1">
    <location>
        <begin position="14"/>
        <end position="23"/>
    </location>
</feature>
<dbReference type="GeneID" id="2675057"/>
<protein>
    <submittedName>
        <fullName evidence="2">Uncharacterized protein</fullName>
    </submittedName>
</protein>
<dbReference type="HOGENOM" id="CLU_1266718_0_0_1"/>
<dbReference type="OMA" id="WIVEHDE"/>
<dbReference type="eggNOG" id="ENOG502STIC">
    <property type="taxonomic scope" value="Eukaryota"/>
</dbReference>
<dbReference type="RefSeq" id="XP_003719082.1">
    <property type="nucleotide sequence ID" value="XM_003719034.1"/>
</dbReference>
<feature type="region of interest" description="Disordered" evidence="1">
    <location>
        <begin position="1"/>
        <end position="23"/>
    </location>
</feature>
<evidence type="ECO:0000313" key="3">
    <source>
        <dbReference type="Proteomes" id="UP000009058"/>
    </source>
</evidence>
<dbReference type="OrthoDB" id="3453214at2759"/>
<organism evidence="2 3">
    <name type="scientific">Pyricularia oryzae (strain 70-15 / ATCC MYA-4617 / FGSC 8958)</name>
    <name type="common">Rice blast fungus</name>
    <name type="synonym">Magnaporthe oryzae</name>
    <dbReference type="NCBI Taxonomy" id="242507"/>
    <lineage>
        <taxon>Eukaryota</taxon>
        <taxon>Fungi</taxon>
        <taxon>Dikarya</taxon>
        <taxon>Ascomycota</taxon>
        <taxon>Pezizomycotina</taxon>
        <taxon>Sordariomycetes</taxon>
        <taxon>Sordariomycetidae</taxon>
        <taxon>Magnaporthales</taxon>
        <taxon>Pyriculariaceae</taxon>
        <taxon>Pyricularia</taxon>
    </lineage>
</organism>
<sequence length="190" mass="21879">MPNRSPPKNKRSRMHEMLKSRPGDWFRDSDMSLRDQELLRSPNNMFSYDKDCFVRKILDWIVEHDELCKKRIQEAGGVLVGFPETAMPSSVSPPYQSMIINVNIRGAPGGSFDWGYLTTSPQNVRIFKGPEYTCSAHSWDAMILKDCYANTSNLRKIEAIADRRWDILAMKLCEDIRGSFVACSLCLHRR</sequence>
<evidence type="ECO:0000313" key="2">
    <source>
        <dbReference type="EMBL" id="EHA49498.1"/>
    </source>
</evidence>
<reference key="2">
    <citation type="submission" date="2011-05" db="EMBL/GenBank/DDBJ databases">
        <title>The Genome Sequence of Magnaporthe oryzae 70-15.</title>
        <authorList>
            <consortium name="The Broad Institute Genome Sequencing Platform"/>
            <person name="Ma L.-J."/>
            <person name="Dead R."/>
            <person name="Young S.K."/>
            <person name="Zeng Q."/>
            <person name="Gargeya S."/>
            <person name="Fitzgerald M."/>
            <person name="Haas B."/>
            <person name="Abouelleil A."/>
            <person name="Alvarado L."/>
            <person name="Arachchi H.M."/>
            <person name="Berlin A."/>
            <person name="Brown A."/>
            <person name="Chapman S.B."/>
            <person name="Chen Z."/>
            <person name="Dunbar C."/>
            <person name="Freedman E."/>
            <person name="Gearin G."/>
            <person name="Gellesch M."/>
            <person name="Goldberg J."/>
            <person name="Griggs A."/>
            <person name="Gujja S."/>
            <person name="Heiman D."/>
            <person name="Howarth C."/>
            <person name="Larson L."/>
            <person name="Lui A."/>
            <person name="MacDonald P.J.P."/>
            <person name="Mehta T."/>
            <person name="Montmayeur A."/>
            <person name="Murphy C."/>
            <person name="Neiman D."/>
            <person name="Pearson M."/>
            <person name="Priest M."/>
            <person name="Roberts A."/>
            <person name="Saif S."/>
            <person name="Shea T."/>
            <person name="Shenoy N."/>
            <person name="Sisk P."/>
            <person name="Stolte C."/>
            <person name="Sykes S."/>
            <person name="Yandava C."/>
            <person name="Wortman J."/>
            <person name="Nusbaum C."/>
            <person name="Birren B."/>
        </authorList>
    </citation>
    <scope>NUCLEOTIDE SEQUENCE</scope>
    <source>
        <strain>70-15</strain>
    </source>
</reference>
<gene>
    <name evidence="2" type="ORF">MGG_11681</name>
</gene>
<proteinExistence type="predicted"/>
<dbReference type="InParanoid" id="G4NES5"/>
<dbReference type="EMBL" id="CM001235">
    <property type="protein sequence ID" value="EHA49498.1"/>
    <property type="molecule type" value="Genomic_DNA"/>
</dbReference>
<keyword evidence="3" id="KW-1185">Reference proteome</keyword>
<dbReference type="AlphaFoldDB" id="G4NES5"/>
<dbReference type="VEuPathDB" id="FungiDB:MGG_11681"/>
<dbReference type="Proteomes" id="UP000009058">
    <property type="component" value="Chromosome 5"/>
</dbReference>